<dbReference type="Proteomes" id="UP001638015">
    <property type="component" value="Unassembled WGS sequence"/>
</dbReference>
<gene>
    <name evidence="4" type="ORF">ACCQ40_03575</name>
</gene>
<dbReference type="PIRSF" id="PIRSF002599">
    <property type="entry name" value="Cold_shock_A"/>
    <property type="match status" value="1"/>
</dbReference>
<evidence type="ECO:0000313" key="4">
    <source>
        <dbReference type="EMBL" id="MFO3715870.1"/>
    </source>
</evidence>
<accession>A0ABW9MVL2</accession>
<protein>
    <submittedName>
        <fullName evidence="4">Cold-shock protein</fullName>
    </submittedName>
</protein>
<proteinExistence type="predicted"/>
<dbReference type="PROSITE" id="PS51857">
    <property type="entry name" value="CSD_2"/>
    <property type="match status" value="1"/>
</dbReference>
<dbReference type="InterPro" id="IPR011129">
    <property type="entry name" value="CSD"/>
</dbReference>
<dbReference type="InterPro" id="IPR050181">
    <property type="entry name" value="Cold_shock_domain"/>
</dbReference>
<dbReference type="SMART" id="SM00357">
    <property type="entry name" value="CSP"/>
    <property type="match status" value="1"/>
</dbReference>
<organism evidence="4 5">
    <name type="scientific">Anaerococcus cruorum</name>
    <dbReference type="NCBI Taxonomy" id="3115617"/>
    <lineage>
        <taxon>Bacteria</taxon>
        <taxon>Bacillati</taxon>
        <taxon>Bacillota</taxon>
        <taxon>Tissierellia</taxon>
        <taxon>Tissierellales</taxon>
        <taxon>Peptoniphilaceae</taxon>
        <taxon>Anaerococcus</taxon>
    </lineage>
</organism>
<reference evidence="4 5" key="1">
    <citation type="journal article" date="2025" name="Anaerobe">
        <title>Description of Anaerococcus kampingiae sp. nov., Anaerococcus groningensis sp. nov., Anaerococcus martiniensis sp. nov., and Anaerococcus cruorum sp. nov., isolated from human clinical specimens.</title>
        <authorList>
            <person name="Boiten K.E."/>
            <person name="Meijer J."/>
            <person name="van Wezel E.M."/>
            <person name="Veloo A.C.M."/>
        </authorList>
    </citation>
    <scope>NUCLEOTIDE SEQUENCE [LARGE SCALE GENOMIC DNA]</scope>
    <source>
        <strain evidence="4 5">ENR1039</strain>
    </source>
</reference>
<keyword evidence="5" id="KW-1185">Reference proteome</keyword>
<dbReference type="InterPro" id="IPR012340">
    <property type="entry name" value="NA-bd_OB-fold"/>
</dbReference>
<dbReference type="SUPFAM" id="SSF50249">
    <property type="entry name" value="Nucleic acid-binding proteins"/>
    <property type="match status" value="1"/>
</dbReference>
<dbReference type="Gene3D" id="2.40.50.140">
    <property type="entry name" value="Nucleic acid-binding proteins"/>
    <property type="match status" value="1"/>
</dbReference>
<comment type="subcellular location">
    <subcellularLocation>
        <location evidence="1">Cytoplasm</location>
    </subcellularLocation>
</comment>
<dbReference type="PRINTS" id="PR00050">
    <property type="entry name" value="COLDSHOCK"/>
</dbReference>
<dbReference type="InterPro" id="IPR002059">
    <property type="entry name" value="CSP_DNA-bd"/>
</dbReference>
<keyword evidence="2" id="KW-0963">Cytoplasm</keyword>
<dbReference type="Pfam" id="PF00313">
    <property type="entry name" value="CSD"/>
    <property type="match status" value="1"/>
</dbReference>
<dbReference type="InterPro" id="IPR012156">
    <property type="entry name" value="Cold_shock_CspA"/>
</dbReference>
<evidence type="ECO:0000313" key="5">
    <source>
        <dbReference type="Proteomes" id="UP001638015"/>
    </source>
</evidence>
<evidence type="ECO:0000259" key="3">
    <source>
        <dbReference type="PROSITE" id="PS51857"/>
    </source>
</evidence>
<evidence type="ECO:0000256" key="1">
    <source>
        <dbReference type="ARBA" id="ARBA00004496"/>
    </source>
</evidence>
<feature type="domain" description="CSD" evidence="3">
    <location>
        <begin position="1"/>
        <end position="65"/>
    </location>
</feature>
<evidence type="ECO:0000256" key="2">
    <source>
        <dbReference type="ARBA" id="ARBA00022490"/>
    </source>
</evidence>
<dbReference type="RefSeq" id="WP_394011714.1">
    <property type="nucleotide sequence ID" value="NZ_JBGMEH010000003.1"/>
</dbReference>
<dbReference type="PANTHER" id="PTHR11544">
    <property type="entry name" value="COLD SHOCK DOMAIN CONTAINING PROTEINS"/>
    <property type="match status" value="1"/>
</dbReference>
<name>A0ABW9MVL2_9FIRM</name>
<comment type="caution">
    <text evidence="4">The sequence shown here is derived from an EMBL/GenBank/DDBJ whole genome shotgun (WGS) entry which is preliminary data.</text>
</comment>
<sequence length="68" mass="7667">MTIGIVKFFDNKKGYGFINAGETDYFVHFSSIISDDEYKKLSEGEEVSFEAIDQPRGPSAINVKKLED</sequence>
<dbReference type="EMBL" id="JBGMEH010000003">
    <property type="protein sequence ID" value="MFO3715870.1"/>
    <property type="molecule type" value="Genomic_DNA"/>
</dbReference>